<dbReference type="Pfam" id="PF25013">
    <property type="entry name" value="LRR_Zer-1"/>
    <property type="match status" value="1"/>
</dbReference>
<evidence type="ECO:0000259" key="2">
    <source>
        <dbReference type="PROSITE" id="PS50104"/>
    </source>
</evidence>
<dbReference type="AlphaFoldDB" id="A0A5N5HIB8"/>
<accession>A0A5N5HIB8</accession>
<dbReference type="EMBL" id="SMOL01000231">
    <property type="protein sequence ID" value="KAB2622974.1"/>
    <property type="molecule type" value="Genomic_DNA"/>
</dbReference>
<dbReference type="Proteomes" id="UP000327157">
    <property type="component" value="Chromosome 4"/>
</dbReference>
<dbReference type="InterPro" id="IPR000157">
    <property type="entry name" value="TIR_dom"/>
</dbReference>
<reference evidence="3 4" key="3">
    <citation type="submission" date="2019-11" db="EMBL/GenBank/DDBJ databases">
        <title>A de novo genome assembly of a pear dwarfing rootstock.</title>
        <authorList>
            <person name="Wang F."/>
            <person name="Wang J."/>
            <person name="Li S."/>
            <person name="Zhang Y."/>
            <person name="Fang M."/>
            <person name="Ma L."/>
            <person name="Zhao Y."/>
            <person name="Jiang S."/>
        </authorList>
    </citation>
    <scope>NUCLEOTIDE SEQUENCE [LARGE SCALE GENOMIC DNA]</scope>
    <source>
        <strain evidence="3">S2</strain>
        <tissue evidence="3">Leaf</tissue>
    </source>
</reference>
<dbReference type="InterPro" id="IPR056845">
    <property type="entry name" value="LRR_Zer-1"/>
</dbReference>
<feature type="signal peptide" evidence="1">
    <location>
        <begin position="1"/>
        <end position="21"/>
    </location>
</feature>
<dbReference type="Pfam" id="PF01582">
    <property type="entry name" value="TIR"/>
    <property type="match status" value="1"/>
</dbReference>
<name>A0A5N5HIB8_9ROSA</name>
<dbReference type="InterPro" id="IPR044974">
    <property type="entry name" value="Disease_R_plants"/>
</dbReference>
<reference evidence="4" key="2">
    <citation type="submission" date="2019-10" db="EMBL/GenBank/DDBJ databases">
        <title>A de novo genome assembly of a pear dwarfing rootstock.</title>
        <authorList>
            <person name="Wang F."/>
            <person name="Wang J."/>
            <person name="Li S."/>
            <person name="Zhang Y."/>
            <person name="Fang M."/>
            <person name="Ma L."/>
            <person name="Zhao Y."/>
            <person name="Jiang S."/>
        </authorList>
    </citation>
    <scope>NUCLEOTIDE SEQUENCE [LARGE SCALE GENOMIC DNA]</scope>
</reference>
<dbReference type="OrthoDB" id="839237at2759"/>
<dbReference type="GO" id="GO:0006952">
    <property type="term" value="P:defense response"/>
    <property type="evidence" value="ECO:0007669"/>
    <property type="project" value="InterPro"/>
</dbReference>
<dbReference type="Gene3D" id="1.10.8.430">
    <property type="entry name" value="Helical domain of apoptotic protease-activating factors"/>
    <property type="match status" value="1"/>
</dbReference>
<comment type="caution">
    <text evidence="3">The sequence shown here is derived from an EMBL/GenBank/DDBJ whole genome shotgun (WGS) entry which is preliminary data.</text>
</comment>
<dbReference type="PRINTS" id="PR00364">
    <property type="entry name" value="DISEASERSIST"/>
</dbReference>
<dbReference type="SMART" id="SM00255">
    <property type="entry name" value="TIR"/>
    <property type="match status" value="1"/>
</dbReference>
<proteinExistence type="predicted"/>
<keyword evidence="4" id="KW-1185">Reference proteome</keyword>
<feature type="chain" id="PRO_5024451288" evidence="1">
    <location>
        <begin position="22"/>
        <end position="718"/>
    </location>
</feature>
<keyword evidence="1" id="KW-0732">Signal</keyword>
<protein>
    <submittedName>
        <fullName evidence="3">Protein suppressor of npr1-1</fullName>
    </submittedName>
</protein>
<dbReference type="PANTHER" id="PTHR11017">
    <property type="entry name" value="LEUCINE-RICH REPEAT-CONTAINING PROTEIN"/>
    <property type="match status" value="1"/>
</dbReference>
<dbReference type="PANTHER" id="PTHR11017:SF357">
    <property type="entry name" value="ADP-RIBOSYL CYCLASE_CYCLIC ADP-RIBOSE HYDROLASE"/>
    <property type="match status" value="1"/>
</dbReference>
<sequence>MCCRSLTFSSLSSAAAAAAAGDDDDGIEANIPPRREKYDVFISFRDYRLQKGEEIGPALQEAIEKSTHSVIIFSQNYASSTWCLDELVLYPYSTTSIHLMYENNKGVMRVRLLNLKNVSRTILIRTEADLIKNVVTHIWTNLNCESSCDLEGLVGIENGIQQIESRLGIDSKDTCITVGIWASCFLKNVREKSEQQDGLDYLQKKLLSDIFKEEAGDCLRYGPGSKIIITSRDRGTLRHTVEEDNIYEVEVLKPDDAFQLFCLHAFKNNTTRRTDYEELAKKAVDYAQGVPLALTVLGSLFFNCKSKEEWEDEFNKLKRFPSEDIQKVLRISYDRLGKNEKEIFLDIDVCRVLNNNKSLVNLQVIDLHYSTNLTEIPNLSGSLKIVSIDLSDCGSLVEIPGYFQDLDKLTHLRLFGCTNLKYLPEMPGKIEYLDLYYSGIKELPQSVWSHEKISYLNISCCDNLEKLPSNRCKLKVSGSFNLDWCTSLGEFSELPRDISKLSLVNCQRLVSLPTNICKLKYLEELNLSTCFKLESFPKILEPMEHLKSLNLSGTAIQELHSLIEFLPALKRLELQGCEKLSSIPKSICKLKYLEVLNLSWCSKLENFPEILEPMEDLKSLNLSGTAVKELHSSIEFFPALRRLELQGCERFSSIPKSICKLKYLEVLDFSSCSELENFPKILEPMEHLKFLNLSGTAVKELHSSIEFLPALQIIQPQG</sequence>
<dbReference type="SUPFAM" id="SSF52540">
    <property type="entry name" value="P-loop containing nucleoside triphosphate hydrolases"/>
    <property type="match status" value="1"/>
</dbReference>
<dbReference type="InterPro" id="IPR032675">
    <property type="entry name" value="LRR_dom_sf"/>
</dbReference>
<dbReference type="SUPFAM" id="SSF52058">
    <property type="entry name" value="L domain-like"/>
    <property type="match status" value="1"/>
</dbReference>
<evidence type="ECO:0000256" key="1">
    <source>
        <dbReference type="SAM" id="SignalP"/>
    </source>
</evidence>
<reference evidence="3 4" key="1">
    <citation type="submission" date="2019-09" db="EMBL/GenBank/DDBJ databases">
        <authorList>
            <person name="Ou C."/>
        </authorList>
    </citation>
    <scope>NUCLEOTIDE SEQUENCE [LARGE SCALE GENOMIC DNA]</scope>
    <source>
        <strain evidence="3">S2</strain>
        <tissue evidence="3">Leaf</tissue>
    </source>
</reference>
<dbReference type="InterPro" id="IPR027417">
    <property type="entry name" value="P-loop_NTPase"/>
</dbReference>
<evidence type="ECO:0000313" key="3">
    <source>
        <dbReference type="EMBL" id="KAB2622974.1"/>
    </source>
</evidence>
<gene>
    <name evidence="3" type="ORF">D8674_025156</name>
</gene>
<dbReference type="PROSITE" id="PS50104">
    <property type="entry name" value="TIR"/>
    <property type="match status" value="1"/>
</dbReference>
<dbReference type="GO" id="GO:0007165">
    <property type="term" value="P:signal transduction"/>
    <property type="evidence" value="ECO:0007669"/>
    <property type="project" value="InterPro"/>
</dbReference>
<dbReference type="Gene3D" id="3.80.10.10">
    <property type="entry name" value="Ribonuclease Inhibitor"/>
    <property type="match status" value="2"/>
</dbReference>
<feature type="domain" description="TIR" evidence="2">
    <location>
        <begin position="3"/>
        <end position="146"/>
    </location>
</feature>
<dbReference type="SUPFAM" id="SSF52047">
    <property type="entry name" value="RNI-like"/>
    <property type="match status" value="1"/>
</dbReference>
<dbReference type="InterPro" id="IPR042197">
    <property type="entry name" value="Apaf_helical"/>
</dbReference>
<dbReference type="GO" id="GO:0043531">
    <property type="term" value="F:ADP binding"/>
    <property type="evidence" value="ECO:0007669"/>
    <property type="project" value="InterPro"/>
</dbReference>
<dbReference type="InterPro" id="IPR035897">
    <property type="entry name" value="Toll_tir_struct_dom_sf"/>
</dbReference>
<organism evidence="3 4">
    <name type="scientific">Pyrus ussuriensis x Pyrus communis</name>
    <dbReference type="NCBI Taxonomy" id="2448454"/>
    <lineage>
        <taxon>Eukaryota</taxon>
        <taxon>Viridiplantae</taxon>
        <taxon>Streptophyta</taxon>
        <taxon>Embryophyta</taxon>
        <taxon>Tracheophyta</taxon>
        <taxon>Spermatophyta</taxon>
        <taxon>Magnoliopsida</taxon>
        <taxon>eudicotyledons</taxon>
        <taxon>Gunneridae</taxon>
        <taxon>Pentapetalae</taxon>
        <taxon>rosids</taxon>
        <taxon>fabids</taxon>
        <taxon>Rosales</taxon>
        <taxon>Rosaceae</taxon>
        <taxon>Amygdaloideae</taxon>
        <taxon>Maleae</taxon>
        <taxon>Pyrus</taxon>
    </lineage>
</organism>
<evidence type="ECO:0000313" key="4">
    <source>
        <dbReference type="Proteomes" id="UP000327157"/>
    </source>
</evidence>
<dbReference type="Gene3D" id="3.40.50.10140">
    <property type="entry name" value="Toll/interleukin-1 receptor homology (TIR) domain"/>
    <property type="match status" value="1"/>
</dbReference>
<dbReference type="SUPFAM" id="SSF52200">
    <property type="entry name" value="Toll/Interleukin receptor TIR domain"/>
    <property type="match status" value="1"/>
</dbReference>